<comment type="subcellular location">
    <subcellularLocation>
        <location evidence="1">Membrane</location>
        <topology evidence="1">Multi-pass membrane protein</topology>
    </subcellularLocation>
</comment>
<dbReference type="SUPFAM" id="SSF144091">
    <property type="entry name" value="Rhomboid-like"/>
    <property type="match status" value="1"/>
</dbReference>
<evidence type="ECO:0000256" key="5">
    <source>
        <dbReference type="SAM" id="Phobius"/>
    </source>
</evidence>
<keyword evidence="4 5" id="KW-0472">Membrane</keyword>
<keyword evidence="6" id="KW-0378">Hydrolase</keyword>
<proteinExistence type="predicted"/>
<keyword evidence="3 5" id="KW-1133">Transmembrane helix</keyword>
<feature type="transmembrane region" description="Helical" evidence="5">
    <location>
        <begin position="90"/>
        <end position="108"/>
    </location>
</feature>
<dbReference type="Proteomes" id="UP001431235">
    <property type="component" value="Unassembled WGS sequence"/>
</dbReference>
<dbReference type="InterPro" id="IPR023826">
    <property type="entry name" value="Rhom-like_SP_proteobac"/>
</dbReference>
<reference evidence="6 7" key="1">
    <citation type="submission" date="2021-08" db="EMBL/GenBank/DDBJ databases">
        <title>Novel members of of the genus Stenotrophomonas from differernt environment.</title>
        <authorList>
            <person name="Deng Y."/>
        </authorList>
    </citation>
    <scope>NUCLEOTIDE SEQUENCE [LARGE SCALE GENOMIC DNA]</scope>
    <source>
        <strain evidence="6 7">CPCC 101365</strain>
    </source>
</reference>
<sequence length="198" mass="20311">MGTGAAGRGRAAAVAAALILLPALASVLALRWPPVFDALLLDRDGLAQGQAWRLWSGHLLHLDATHAALNLAALLVIVAVAARQRIVPEIGVGAVAGMPVISLALMALQPTLQWYAGMSGLLHGVLVIVLLRRGGAVAAGLLLLLAFKLAWEAAAGGPWRDIAVVTLAHRLGAAWGVLWVAASGAVRSLMGPAAGNRH</sequence>
<gene>
    <name evidence="6" type="primary">rrtA</name>
    <name evidence="6" type="ORF">K5L01_08625</name>
</gene>
<feature type="transmembrane region" description="Helical" evidence="5">
    <location>
        <begin position="138"/>
        <end position="159"/>
    </location>
</feature>
<evidence type="ECO:0000313" key="6">
    <source>
        <dbReference type="EMBL" id="MCL7714705.1"/>
    </source>
</evidence>
<evidence type="ECO:0000256" key="3">
    <source>
        <dbReference type="ARBA" id="ARBA00022989"/>
    </source>
</evidence>
<dbReference type="GO" id="GO:0016787">
    <property type="term" value="F:hydrolase activity"/>
    <property type="evidence" value="ECO:0007669"/>
    <property type="project" value="UniProtKB-KW"/>
</dbReference>
<feature type="transmembrane region" description="Helical" evidence="5">
    <location>
        <begin position="171"/>
        <end position="190"/>
    </location>
</feature>
<feature type="transmembrane region" description="Helical" evidence="5">
    <location>
        <begin position="64"/>
        <end position="83"/>
    </location>
</feature>
<keyword evidence="2 5" id="KW-0812">Transmembrane</keyword>
<feature type="transmembrane region" description="Helical" evidence="5">
    <location>
        <begin position="114"/>
        <end position="131"/>
    </location>
</feature>
<dbReference type="Gene3D" id="1.20.1540.10">
    <property type="entry name" value="Rhomboid-like"/>
    <property type="match status" value="1"/>
</dbReference>
<dbReference type="EC" id="3.4.21.-" evidence="6"/>
<evidence type="ECO:0000313" key="7">
    <source>
        <dbReference type="Proteomes" id="UP001431235"/>
    </source>
</evidence>
<dbReference type="EMBL" id="JAIKTS010000002">
    <property type="protein sequence ID" value="MCL7714705.1"/>
    <property type="molecule type" value="Genomic_DNA"/>
</dbReference>
<name>A0ABT0SHB4_9GAMM</name>
<evidence type="ECO:0000256" key="2">
    <source>
        <dbReference type="ARBA" id="ARBA00022692"/>
    </source>
</evidence>
<dbReference type="InterPro" id="IPR035952">
    <property type="entry name" value="Rhomboid-like_sf"/>
</dbReference>
<keyword evidence="7" id="KW-1185">Reference proteome</keyword>
<evidence type="ECO:0000256" key="4">
    <source>
        <dbReference type="ARBA" id="ARBA00023136"/>
    </source>
</evidence>
<dbReference type="NCBIfam" id="TIGR03902">
    <property type="entry name" value="rhom_GG_sort"/>
    <property type="match status" value="1"/>
</dbReference>
<accession>A0ABT0SHB4</accession>
<organism evidence="6 7">
    <name type="scientific">Stenotrophomonas mori</name>
    <dbReference type="NCBI Taxonomy" id="2871096"/>
    <lineage>
        <taxon>Bacteria</taxon>
        <taxon>Pseudomonadati</taxon>
        <taxon>Pseudomonadota</taxon>
        <taxon>Gammaproteobacteria</taxon>
        <taxon>Lysobacterales</taxon>
        <taxon>Lysobacteraceae</taxon>
        <taxon>Stenotrophomonas</taxon>
    </lineage>
</organism>
<evidence type="ECO:0000256" key="1">
    <source>
        <dbReference type="ARBA" id="ARBA00004141"/>
    </source>
</evidence>
<dbReference type="RefSeq" id="WP_250063916.1">
    <property type="nucleotide sequence ID" value="NZ_JAIKTS010000002.1"/>
</dbReference>
<protein>
    <submittedName>
        <fullName evidence="6">Rhombosortase</fullName>
        <ecNumber evidence="6">3.4.21.-</ecNumber>
    </submittedName>
</protein>
<comment type="caution">
    <text evidence="6">The sequence shown here is derived from an EMBL/GenBank/DDBJ whole genome shotgun (WGS) entry which is preliminary data.</text>
</comment>